<keyword evidence="8" id="KW-0375">Hydrogen ion transport</keyword>
<dbReference type="HAMAP" id="MF_00530">
    <property type="entry name" value="ATP_synth_epsil_bac"/>
    <property type="match status" value="1"/>
</dbReference>
<organism evidence="10 11">
    <name type="scientific">Roseiconus nitratireducens</name>
    <dbReference type="NCBI Taxonomy" id="2605748"/>
    <lineage>
        <taxon>Bacteria</taxon>
        <taxon>Pseudomonadati</taxon>
        <taxon>Planctomycetota</taxon>
        <taxon>Planctomycetia</taxon>
        <taxon>Pirellulales</taxon>
        <taxon>Pirellulaceae</taxon>
        <taxon>Roseiconus</taxon>
    </lineage>
</organism>
<dbReference type="SUPFAM" id="SSF51344">
    <property type="entry name" value="Epsilon subunit of F1F0-ATP synthase N-terminal domain"/>
    <property type="match status" value="1"/>
</dbReference>
<protein>
    <recommendedName>
        <fullName evidence="8">ATP synthase epsilon chain</fullName>
    </recommendedName>
    <alternativeName>
        <fullName evidence="8">ATP synthase F1 sector epsilon subunit</fullName>
    </alternativeName>
    <alternativeName>
        <fullName evidence="8">F-ATPase epsilon subunit</fullName>
    </alternativeName>
</protein>
<feature type="domain" description="ATP synthase F1 complex delta/epsilon subunit N-terminal" evidence="9">
    <location>
        <begin position="6"/>
        <end position="80"/>
    </location>
</feature>
<evidence type="ECO:0000313" key="11">
    <source>
        <dbReference type="Proteomes" id="UP000324479"/>
    </source>
</evidence>
<keyword evidence="6 8" id="KW-0472">Membrane</keyword>
<evidence type="ECO:0000313" key="10">
    <source>
        <dbReference type="EMBL" id="KAA5546244.1"/>
    </source>
</evidence>
<keyword evidence="11" id="KW-1185">Reference proteome</keyword>
<comment type="subunit">
    <text evidence="8">F-type ATPases have 2 components, CF(1) - the catalytic core - and CF(0) - the membrane proton channel. CF(1) has five subunits: alpha(3), beta(3), gamma(1), delta(1), epsilon(1). CF(0) has three main subunits: a, b and c.</text>
</comment>
<keyword evidence="5 8" id="KW-0406">Ion transport</keyword>
<comment type="caution">
    <text evidence="10">The sequence shown here is derived from an EMBL/GenBank/DDBJ whole genome shotgun (WGS) entry which is preliminary data.</text>
</comment>
<dbReference type="Proteomes" id="UP000324479">
    <property type="component" value="Unassembled WGS sequence"/>
</dbReference>
<evidence type="ECO:0000256" key="7">
    <source>
        <dbReference type="ARBA" id="ARBA00023196"/>
    </source>
</evidence>
<proteinExistence type="inferred from homology"/>
<evidence type="ECO:0000256" key="2">
    <source>
        <dbReference type="ARBA" id="ARBA00004184"/>
    </source>
</evidence>
<dbReference type="GO" id="GO:0005524">
    <property type="term" value="F:ATP binding"/>
    <property type="evidence" value="ECO:0007669"/>
    <property type="project" value="UniProtKB-UniRule"/>
</dbReference>
<dbReference type="GO" id="GO:0046933">
    <property type="term" value="F:proton-transporting ATP synthase activity, rotational mechanism"/>
    <property type="evidence" value="ECO:0007669"/>
    <property type="project" value="UniProtKB-UniRule"/>
</dbReference>
<evidence type="ECO:0000256" key="6">
    <source>
        <dbReference type="ARBA" id="ARBA00023136"/>
    </source>
</evidence>
<evidence type="ECO:0000256" key="3">
    <source>
        <dbReference type="ARBA" id="ARBA00005712"/>
    </source>
</evidence>
<sequence length="139" mass="15328">MSTRTLTVTIRTPLETVYQEDVSAMRVPTESGQVGLRPRMEPGVLAVEPGLISLRIDDQERYAGTAGGLLRVDRQRAQLLSPLAVIGDDVGAVAEQLDHLLSQPSEELEVRRTLDRLQTRLLQELRGQDEAGESGRGQR</sequence>
<comment type="similarity">
    <text evidence="3 8">Belongs to the ATPase epsilon chain family.</text>
</comment>
<evidence type="ECO:0000256" key="5">
    <source>
        <dbReference type="ARBA" id="ARBA00023065"/>
    </source>
</evidence>
<accession>A0A5M6DFA4</accession>
<dbReference type="InterPro" id="IPR036771">
    <property type="entry name" value="ATPsynth_dsu/esu_N"/>
</dbReference>
<dbReference type="RefSeq" id="WP_150075251.1">
    <property type="nucleotide sequence ID" value="NZ_VWOX01000002.1"/>
</dbReference>
<dbReference type="Gene3D" id="2.60.15.10">
    <property type="entry name" value="F0F1 ATP synthase delta/epsilon subunit, N-terminal"/>
    <property type="match status" value="1"/>
</dbReference>
<evidence type="ECO:0000256" key="4">
    <source>
        <dbReference type="ARBA" id="ARBA00022448"/>
    </source>
</evidence>
<keyword evidence="8" id="KW-0066">ATP synthesis</keyword>
<dbReference type="InterPro" id="IPR020546">
    <property type="entry name" value="ATP_synth_F1_dsu/esu_N"/>
</dbReference>
<dbReference type="GO" id="GO:0012505">
    <property type="term" value="C:endomembrane system"/>
    <property type="evidence" value="ECO:0007669"/>
    <property type="project" value="UniProtKB-SubCell"/>
</dbReference>
<dbReference type="InterPro" id="IPR001469">
    <property type="entry name" value="ATP_synth_F1_dsu/esu"/>
</dbReference>
<gene>
    <name evidence="8" type="primary">atpC</name>
    <name evidence="10" type="ORF">FYK55_04985</name>
</gene>
<dbReference type="Pfam" id="PF02823">
    <property type="entry name" value="ATP-synt_DE_N"/>
    <property type="match status" value="1"/>
</dbReference>
<dbReference type="EMBL" id="VWOX01000002">
    <property type="protein sequence ID" value="KAA5546244.1"/>
    <property type="molecule type" value="Genomic_DNA"/>
</dbReference>
<evidence type="ECO:0000259" key="9">
    <source>
        <dbReference type="Pfam" id="PF02823"/>
    </source>
</evidence>
<dbReference type="AlphaFoldDB" id="A0A5M6DFA4"/>
<evidence type="ECO:0000256" key="8">
    <source>
        <dbReference type="HAMAP-Rule" id="MF_00530"/>
    </source>
</evidence>
<keyword evidence="4 8" id="KW-0813">Transport</keyword>
<comment type="function">
    <text evidence="1 8">Produces ATP from ADP in the presence of a proton gradient across the membrane.</text>
</comment>
<keyword evidence="8" id="KW-1003">Cell membrane</keyword>
<keyword evidence="7 8" id="KW-0139">CF(1)</keyword>
<dbReference type="GO" id="GO:0005886">
    <property type="term" value="C:plasma membrane"/>
    <property type="evidence" value="ECO:0007669"/>
    <property type="project" value="UniProtKB-SubCell"/>
</dbReference>
<comment type="subcellular location">
    <subcellularLocation>
        <location evidence="8">Cell membrane</location>
        <topology evidence="8">Peripheral membrane protein</topology>
    </subcellularLocation>
    <subcellularLocation>
        <location evidence="2">Endomembrane system</location>
        <topology evidence="2">Peripheral membrane protein</topology>
    </subcellularLocation>
</comment>
<dbReference type="GO" id="GO:0045259">
    <property type="term" value="C:proton-transporting ATP synthase complex"/>
    <property type="evidence" value="ECO:0007669"/>
    <property type="project" value="UniProtKB-KW"/>
</dbReference>
<evidence type="ECO:0000256" key="1">
    <source>
        <dbReference type="ARBA" id="ARBA00003543"/>
    </source>
</evidence>
<reference evidence="10 11" key="1">
    <citation type="submission" date="2019-08" db="EMBL/GenBank/DDBJ databases">
        <authorList>
            <person name="Dhanesh K."/>
            <person name="Kumar G."/>
            <person name="Sasikala C."/>
            <person name="Venkata Ramana C."/>
        </authorList>
    </citation>
    <scope>NUCLEOTIDE SEQUENCE [LARGE SCALE GENOMIC DNA]</scope>
    <source>
        <strain evidence="10 11">JC645</strain>
    </source>
</reference>
<name>A0A5M6DFA4_9BACT</name>